<dbReference type="Proteomes" id="UP000215305">
    <property type="component" value="Unassembled WGS sequence"/>
</dbReference>
<dbReference type="VEuPathDB" id="FungiDB:CDV56_100497"/>
<organism evidence="2 3">
    <name type="scientific">Aspergillus thermomutatus</name>
    <name type="common">Neosartorya pseudofischeri</name>
    <dbReference type="NCBI Taxonomy" id="41047"/>
    <lineage>
        <taxon>Eukaryota</taxon>
        <taxon>Fungi</taxon>
        <taxon>Dikarya</taxon>
        <taxon>Ascomycota</taxon>
        <taxon>Pezizomycotina</taxon>
        <taxon>Eurotiomycetes</taxon>
        <taxon>Eurotiomycetidae</taxon>
        <taxon>Eurotiales</taxon>
        <taxon>Aspergillaceae</taxon>
        <taxon>Aspergillus</taxon>
        <taxon>Aspergillus subgen. Fumigati</taxon>
    </lineage>
</organism>
<keyword evidence="3" id="KW-1185">Reference proteome</keyword>
<comment type="caution">
    <text evidence="2">The sequence shown here is derived from an EMBL/GenBank/DDBJ whole genome shotgun (WGS) entry which is preliminary data.</text>
</comment>
<feature type="compositionally biased region" description="Acidic residues" evidence="1">
    <location>
        <begin position="64"/>
        <end position="78"/>
    </location>
</feature>
<dbReference type="RefSeq" id="XP_026618040.1">
    <property type="nucleotide sequence ID" value="XM_026754116.1"/>
</dbReference>
<name>A0A397HZB2_ASPTH</name>
<proteinExistence type="predicted"/>
<dbReference type="AlphaFoldDB" id="A0A397HZB2"/>
<dbReference type="GeneID" id="38122471"/>
<reference evidence="2" key="1">
    <citation type="submission" date="2018-08" db="EMBL/GenBank/DDBJ databases">
        <title>Draft genome sequence of azole-resistant Aspergillus thermomutatus (Neosartorya pseudofischeri) strain HMR AF 39, isolated from a human nasal aspirate.</title>
        <authorList>
            <person name="Parent-Michaud M."/>
            <person name="Dufresne P.J."/>
            <person name="Fournier E."/>
            <person name="Martineau C."/>
            <person name="Moreira S."/>
            <person name="Perkins V."/>
            <person name="De Repentigny L."/>
            <person name="Dufresne S.F."/>
        </authorList>
    </citation>
    <scope>NUCLEOTIDE SEQUENCE [LARGE SCALE GENOMIC DNA]</scope>
    <source>
        <strain evidence="2">HMR AF 39</strain>
    </source>
</reference>
<gene>
    <name evidence="2" type="ORF">CDV56_100497</name>
</gene>
<evidence type="ECO:0000256" key="1">
    <source>
        <dbReference type="SAM" id="MobiDB-lite"/>
    </source>
</evidence>
<feature type="region of interest" description="Disordered" evidence="1">
    <location>
        <begin position="64"/>
        <end position="90"/>
    </location>
</feature>
<dbReference type="OrthoDB" id="5386625at2759"/>
<evidence type="ECO:0000313" key="2">
    <source>
        <dbReference type="EMBL" id="RHZ65940.1"/>
    </source>
</evidence>
<accession>A0A397HZB2</accession>
<feature type="region of interest" description="Disordered" evidence="1">
    <location>
        <begin position="1"/>
        <end position="32"/>
    </location>
</feature>
<sequence length="107" mass="11821">EHGKGKRKLSHVEEDVAPSGGSPFNDDKTSDALQRDNLDAKIDAEIDALLDNEIDDDEIEVIGDDDIIASPDDIDEDDRTSTSHSASIPNQKLDTTLSLWMIYEKHS</sequence>
<evidence type="ECO:0000313" key="3">
    <source>
        <dbReference type="Proteomes" id="UP000215305"/>
    </source>
</evidence>
<feature type="non-terminal residue" evidence="2">
    <location>
        <position position="1"/>
    </location>
</feature>
<dbReference type="EMBL" id="NKHU02000014">
    <property type="protein sequence ID" value="RHZ65940.1"/>
    <property type="molecule type" value="Genomic_DNA"/>
</dbReference>
<protein>
    <submittedName>
        <fullName evidence="2">Uncharacterized protein</fullName>
    </submittedName>
</protein>